<dbReference type="RefSeq" id="WP_376891343.1">
    <property type="nucleotide sequence ID" value="NZ_JBHULS010000001.1"/>
</dbReference>
<dbReference type="EMBL" id="JBHULS010000001">
    <property type="protein sequence ID" value="MFD2550553.1"/>
    <property type="molecule type" value="Genomic_DNA"/>
</dbReference>
<evidence type="ECO:0000313" key="3">
    <source>
        <dbReference type="Proteomes" id="UP001597472"/>
    </source>
</evidence>
<name>A0ABW5KQ17_9FLAO</name>
<dbReference type="NCBIfam" id="TIGR02284">
    <property type="entry name" value="PA2169 family four-helix-bundle protein"/>
    <property type="match status" value="1"/>
</dbReference>
<protein>
    <submittedName>
        <fullName evidence="2">PA2169 family four-helix-bundle protein</fullName>
    </submittedName>
</protein>
<dbReference type="InterPro" id="IPR012347">
    <property type="entry name" value="Ferritin-like"/>
</dbReference>
<feature type="domain" description="DUF2383" evidence="1">
    <location>
        <begin position="8"/>
        <end position="117"/>
    </location>
</feature>
<sequence length="149" mass="16980">MTTYTKEVGDKLNALLEKNYDAEKGYKKAAENTDHNALKRFFNKKAEERYNFGHQLKSEIRSFGQEVDKGGSATGTAHRAWMDVKALFSMDNEESMLEEAIRGEKASVEEYNDVLNETALPVSTRDLVLQQKNTISQELQSIKKLEDLQ</sequence>
<reference evidence="3" key="1">
    <citation type="journal article" date="2019" name="Int. J. Syst. Evol. Microbiol.">
        <title>The Global Catalogue of Microorganisms (GCM) 10K type strain sequencing project: providing services to taxonomists for standard genome sequencing and annotation.</title>
        <authorList>
            <consortium name="The Broad Institute Genomics Platform"/>
            <consortium name="The Broad Institute Genome Sequencing Center for Infectious Disease"/>
            <person name="Wu L."/>
            <person name="Ma J."/>
        </authorList>
    </citation>
    <scope>NUCLEOTIDE SEQUENCE [LARGE SCALE GENOMIC DNA]</scope>
    <source>
        <strain evidence="3">KCTC 42587</strain>
    </source>
</reference>
<evidence type="ECO:0000259" key="1">
    <source>
        <dbReference type="Pfam" id="PF09537"/>
    </source>
</evidence>
<accession>A0ABW5KQ17</accession>
<dbReference type="Gene3D" id="1.20.1260.10">
    <property type="match status" value="1"/>
</dbReference>
<dbReference type="InterPro" id="IPR011971">
    <property type="entry name" value="CHP02284"/>
</dbReference>
<dbReference type="PIRSF" id="PIRSF029477">
    <property type="entry name" value="UCP029477"/>
    <property type="match status" value="1"/>
</dbReference>
<dbReference type="InterPro" id="IPR016920">
    <property type="entry name" value="UCP029477"/>
</dbReference>
<dbReference type="InterPro" id="IPR019052">
    <property type="entry name" value="DUF2383"/>
</dbReference>
<keyword evidence="3" id="KW-1185">Reference proteome</keyword>
<evidence type="ECO:0000313" key="2">
    <source>
        <dbReference type="EMBL" id="MFD2550553.1"/>
    </source>
</evidence>
<proteinExistence type="predicted"/>
<dbReference type="InterPro" id="IPR009078">
    <property type="entry name" value="Ferritin-like_SF"/>
</dbReference>
<dbReference type="Pfam" id="PF09537">
    <property type="entry name" value="DUF2383"/>
    <property type="match status" value="1"/>
</dbReference>
<dbReference type="Proteomes" id="UP001597472">
    <property type="component" value="Unassembled WGS sequence"/>
</dbReference>
<organism evidence="2 3">
    <name type="scientific">Bizionia sediminis</name>
    <dbReference type="NCBI Taxonomy" id="1737064"/>
    <lineage>
        <taxon>Bacteria</taxon>
        <taxon>Pseudomonadati</taxon>
        <taxon>Bacteroidota</taxon>
        <taxon>Flavobacteriia</taxon>
        <taxon>Flavobacteriales</taxon>
        <taxon>Flavobacteriaceae</taxon>
        <taxon>Bizionia</taxon>
    </lineage>
</organism>
<gene>
    <name evidence="2" type="ORF">ACFSQP_01870</name>
</gene>
<dbReference type="SUPFAM" id="SSF47240">
    <property type="entry name" value="Ferritin-like"/>
    <property type="match status" value="1"/>
</dbReference>
<comment type="caution">
    <text evidence="2">The sequence shown here is derived from an EMBL/GenBank/DDBJ whole genome shotgun (WGS) entry which is preliminary data.</text>
</comment>